<evidence type="ECO:0000256" key="4">
    <source>
        <dbReference type="ARBA" id="ARBA00022960"/>
    </source>
</evidence>
<keyword evidence="6 7" id="KW-0961">Cell wall biogenesis/degradation</keyword>
<dbReference type="EMBL" id="FZOT01000002">
    <property type="protein sequence ID" value="SNS32769.1"/>
    <property type="molecule type" value="Genomic_DNA"/>
</dbReference>
<dbReference type="SUPFAM" id="SSF54427">
    <property type="entry name" value="NTF2-like"/>
    <property type="match status" value="1"/>
</dbReference>
<dbReference type="PANTHER" id="PTHR36699">
    <property type="entry name" value="LD-TRANSPEPTIDASE"/>
    <property type="match status" value="1"/>
</dbReference>
<dbReference type="InterPro" id="IPR038063">
    <property type="entry name" value="Transpep_catalytic_dom"/>
</dbReference>
<keyword evidence="3" id="KW-0808">Transferase</keyword>
<name>A0A239DKN4_9BURK</name>
<dbReference type="InterPro" id="IPR056203">
    <property type="entry name" value="Cds6_C"/>
</dbReference>
<dbReference type="PROSITE" id="PS52029">
    <property type="entry name" value="LD_TPASE"/>
    <property type="match status" value="1"/>
</dbReference>
<dbReference type="GO" id="GO:0009252">
    <property type="term" value="P:peptidoglycan biosynthetic process"/>
    <property type="evidence" value="ECO:0007669"/>
    <property type="project" value="UniProtKB-UniPathway"/>
</dbReference>
<feature type="active site" description="Nucleophile" evidence="7">
    <location>
        <position position="209"/>
    </location>
</feature>
<keyword evidence="5 7" id="KW-0573">Peptidoglycan synthesis</keyword>
<evidence type="ECO:0000256" key="1">
    <source>
        <dbReference type="ARBA" id="ARBA00004752"/>
    </source>
</evidence>
<reference evidence="9 10" key="1">
    <citation type="submission" date="2017-06" db="EMBL/GenBank/DDBJ databases">
        <authorList>
            <person name="Kim H.J."/>
            <person name="Triplett B.A."/>
        </authorList>
    </citation>
    <scope>NUCLEOTIDE SEQUENCE [LARGE SCALE GENOMIC DNA]</scope>
    <source>
        <strain evidence="9 10">U15</strain>
    </source>
</reference>
<comment type="pathway">
    <text evidence="1 7">Cell wall biogenesis; peptidoglycan biosynthesis.</text>
</comment>
<evidence type="ECO:0000259" key="8">
    <source>
        <dbReference type="PROSITE" id="PS52029"/>
    </source>
</evidence>
<evidence type="ECO:0000313" key="9">
    <source>
        <dbReference type="EMBL" id="SNS32769.1"/>
    </source>
</evidence>
<accession>A0A239DKN4</accession>
<dbReference type="CDD" id="cd16913">
    <property type="entry name" value="YkuD_like"/>
    <property type="match status" value="1"/>
</dbReference>
<evidence type="ECO:0000256" key="2">
    <source>
        <dbReference type="ARBA" id="ARBA00005992"/>
    </source>
</evidence>
<evidence type="ECO:0000256" key="3">
    <source>
        <dbReference type="ARBA" id="ARBA00022679"/>
    </source>
</evidence>
<dbReference type="SUPFAM" id="SSF141523">
    <property type="entry name" value="L,D-transpeptidase catalytic domain-like"/>
    <property type="match status" value="1"/>
</dbReference>
<dbReference type="Gene3D" id="3.10.450.50">
    <property type="match status" value="1"/>
</dbReference>
<gene>
    <name evidence="9" type="ORF">SAMN06265795_102232</name>
</gene>
<evidence type="ECO:0000313" key="10">
    <source>
        <dbReference type="Proteomes" id="UP000198284"/>
    </source>
</evidence>
<dbReference type="GO" id="GO:0008360">
    <property type="term" value="P:regulation of cell shape"/>
    <property type="evidence" value="ECO:0007669"/>
    <property type="project" value="UniProtKB-UniRule"/>
</dbReference>
<dbReference type="Gene3D" id="2.40.440.10">
    <property type="entry name" value="L,D-transpeptidase catalytic domain-like"/>
    <property type="match status" value="1"/>
</dbReference>
<evidence type="ECO:0000256" key="6">
    <source>
        <dbReference type="ARBA" id="ARBA00023316"/>
    </source>
</evidence>
<dbReference type="UniPathway" id="UPA00219"/>
<evidence type="ECO:0000256" key="7">
    <source>
        <dbReference type="PROSITE-ProRule" id="PRU01373"/>
    </source>
</evidence>
<dbReference type="GO" id="GO:0004180">
    <property type="term" value="F:carboxypeptidase activity"/>
    <property type="evidence" value="ECO:0007669"/>
    <property type="project" value="UniProtKB-ARBA"/>
</dbReference>
<proteinExistence type="inferred from homology"/>
<comment type="similarity">
    <text evidence="2">Belongs to the YkuD family.</text>
</comment>
<protein>
    <submittedName>
        <fullName evidence="9">L,D-transpeptidase catalytic domain</fullName>
    </submittedName>
</protein>
<dbReference type="RefSeq" id="WP_342745489.1">
    <property type="nucleotide sequence ID" value="NZ_FZOT01000002.1"/>
</dbReference>
<dbReference type="Pfam" id="PF24125">
    <property type="entry name" value="Cds6_C"/>
    <property type="match status" value="1"/>
</dbReference>
<dbReference type="GO" id="GO:0071555">
    <property type="term" value="P:cell wall organization"/>
    <property type="evidence" value="ECO:0007669"/>
    <property type="project" value="UniProtKB-UniRule"/>
</dbReference>
<keyword evidence="10" id="KW-1185">Reference proteome</keyword>
<evidence type="ECO:0000256" key="5">
    <source>
        <dbReference type="ARBA" id="ARBA00022984"/>
    </source>
</evidence>
<dbReference type="GO" id="GO:0016740">
    <property type="term" value="F:transferase activity"/>
    <property type="evidence" value="ECO:0007669"/>
    <property type="project" value="UniProtKB-KW"/>
</dbReference>
<keyword evidence="4 7" id="KW-0133">Cell shape</keyword>
<dbReference type="PANTHER" id="PTHR36699:SF1">
    <property type="entry name" value="L,D-TRANSPEPTIDASE YAFK-RELATED"/>
    <property type="match status" value="1"/>
</dbReference>
<dbReference type="Proteomes" id="UP000198284">
    <property type="component" value="Unassembled WGS sequence"/>
</dbReference>
<dbReference type="InterPro" id="IPR005490">
    <property type="entry name" value="LD_TPept_cat_dom"/>
</dbReference>
<dbReference type="AlphaFoldDB" id="A0A239DKN4"/>
<feature type="active site" description="Proton donor/acceptor" evidence="7">
    <location>
        <position position="192"/>
    </location>
</feature>
<sequence>MLIEVYKELAANRLASAQARAEALVNAYPNFHLGQLIYGDLLQMHTRPVDTLGAVGNAPAERLADLREEAMVRLRSLRERPAPDLMPRPLLQLRDDQKHALVVDAKRSRLYVYENRGGELKFVSDYYISQGKLGVNKLKEGDQKTPVGVYYITRRLPGVRLPDFYGPGALPINYPNEWDRLNGRSGSGIWLHGTPSDSYSRPPLSSDGCVVLTNPDLKKLTASVEIGKTPVVIAENIEFVNRAKWASERELAAGLVDQWRRDLEGQDAGKLALHYSSQFKSDRGEDFAGWYARKQLPAFNPRGFSVKLRDATHFLYPGRGDMIVSTFTQEVTAGKFRHTARKRQYWSREGGQWRIVHEAEI</sequence>
<organism evidence="9 10">
    <name type="scientific">Noviherbaspirillum humi</name>
    <dbReference type="NCBI Taxonomy" id="1688639"/>
    <lineage>
        <taxon>Bacteria</taxon>
        <taxon>Pseudomonadati</taxon>
        <taxon>Pseudomonadota</taxon>
        <taxon>Betaproteobacteria</taxon>
        <taxon>Burkholderiales</taxon>
        <taxon>Oxalobacteraceae</taxon>
        <taxon>Noviherbaspirillum</taxon>
    </lineage>
</organism>
<feature type="domain" description="L,D-TPase catalytic" evidence="8">
    <location>
        <begin position="99"/>
        <end position="234"/>
    </location>
</feature>
<dbReference type="InterPro" id="IPR032710">
    <property type="entry name" value="NTF2-like_dom_sf"/>
</dbReference>
<dbReference type="Pfam" id="PF03734">
    <property type="entry name" value="YkuD"/>
    <property type="match status" value="1"/>
</dbReference>